<evidence type="ECO:0000256" key="2">
    <source>
        <dbReference type="ARBA" id="ARBA00004123"/>
    </source>
</evidence>
<feature type="coiled-coil region" evidence="12">
    <location>
        <begin position="529"/>
        <end position="707"/>
    </location>
</feature>
<dbReference type="InterPro" id="IPR051658">
    <property type="entry name" value="UBLCP1"/>
</dbReference>
<dbReference type="InterPro" id="IPR036412">
    <property type="entry name" value="HAD-like_sf"/>
</dbReference>
<comment type="catalytic activity">
    <reaction evidence="11">
        <text>O-phospho-L-threonyl-[protein] + H2O = L-threonyl-[protein] + phosphate</text>
        <dbReference type="Rhea" id="RHEA:47004"/>
        <dbReference type="Rhea" id="RHEA-COMP:11060"/>
        <dbReference type="Rhea" id="RHEA-COMP:11605"/>
        <dbReference type="ChEBI" id="CHEBI:15377"/>
        <dbReference type="ChEBI" id="CHEBI:30013"/>
        <dbReference type="ChEBI" id="CHEBI:43474"/>
        <dbReference type="ChEBI" id="CHEBI:61977"/>
        <dbReference type="EC" id="3.1.3.16"/>
    </reaction>
</comment>
<dbReference type="InterPro" id="IPR029071">
    <property type="entry name" value="Ubiquitin-like_domsf"/>
</dbReference>
<keyword evidence="8" id="KW-0539">Nucleus</keyword>
<dbReference type="SMART" id="SM00577">
    <property type="entry name" value="CPDc"/>
    <property type="match status" value="1"/>
</dbReference>
<evidence type="ECO:0000256" key="4">
    <source>
        <dbReference type="ARBA" id="ARBA00022723"/>
    </source>
</evidence>
<gene>
    <name evidence="15" type="primary">A01p021810.1_BraROA</name>
    <name evidence="15" type="ORF">IGI04_001828</name>
</gene>
<keyword evidence="4" id="KW-0479">Metal-binding</keyword>
<reference evidence="15 16" key="1">
    <citation type="submission" date="2021-03" db="EMBL/GenBank/DDBJ databases">
        <authorList>
            <person name="King G.J."/>
            <person name="Bancroft I."/>
            <person name="Baten A."/>
            <person name="Bloomfield J."/>
            <person name="Borpatragohain P."/>
            <person name="He Z."/>
            <person name="Irish N."/>
            <person name="Irwin J."/>
            <person name="Liu K."/>
            <person name="Mauleon R.P."/>
            <person name="Moore J."/>
            <person name="Morris R."/>
            <person name="Ostergaard L."/>
            <person name="Wang B."/>
            <person name="Wells R."/>
        </authorList>
    </citation>
    <scope>NUCLEOTIDE SEQUENCE [LARGE SCALE GENOMIC DNA]</scope>
    <source>
        <strain evidence="15">R-o-18</strain>
        <tissue evidence="15">Leaf</tissue>
    </source>
</reference>
<keyword evidence="7" id="KW-0904">Protein phosphatase</keyword>
<comment type="cofactor">
    <cofactor evidence="1">
        <name>Mg(2+)</name>
        <dbReference type="ChEBI" id="CHEBI:18420"/>
    </cofactor>
</comment>
<dbReference type="InterPro" id="IPR004274">
    <property type="entry name" value="FCP1_dom"/>
</dbReference>
<keyword evidence="12" id="KW-0175">Coiled coil</keyword>
<evidence type="ECO:0000256" key="1">
    <source>
        <dbReference type="ARBA" id="ARBA00001946"/>
    </source>
</evidence>
<dbReference type="PANTHER" id="PTHR48493">
    <property type="entry name" value="UBIQUITIN-LIKE DOMAIN-CONTAINING CTD PHOSPHATASE 1"/>
    <property type="match status" value="1"/>
</dbReference>
<evidence type="ECO:0000256" key="10">
    <source>
        <dbReference type="ARBA" id="ARBA00047761"/>
    </source>
</evidence>
<keyword evidence="16" id="KW-1185">Reference proteome</keyword>
<evidence type="ECO:0000256" key="5">
    <source>
        <dbReference type="ARBA" id="ARBA00022801"/>
    </source>
</evidence>
<evidence type="ECO:0000256" key="3">
    <source>
        <dbReference type="ARBA" id="ARBA00013081"/>
    </source>
</evidence>
<dbReference type="SUPFAM" id="SSF56784">
    <property type="entry name" value="HAD-like"/>
    <property type="match status" value="1"/>
</dbReference>
<dbReference type="InterPro" id="IPR000626">
    <property type="entry name" value="Ubiquitin-like_dom"/>
</dbReference>
<dbReference type="PROSITE" id="PS50053">
    <property type="entry name" value="UBIQUITIN_2"/>
    <property type="match status" value="1"/>
</dbReference>
<evidence type="ECO:0000256" key="11">
    <source>
        <dbReference type="ARBA" id="ARBA00048336"/>
    </source>
</evidence>
<dbReference type="Proteomes" id="UP000823674">
    <property type="component" value="Chromosome A01"/>
</dbReference>
<dbReference type="EC" id="3.1.3.16" evidence="3"/>
<comment type="subcellular location">
    <subcellularLocation>
        <location evidence="2">Nucleus</location>
    </subcellularLocation>
</comment>
<dbReference type="SMART" id="SM00213">
    <property type="entry name" value="UBQ"/>
    <property type="match status" value="1"/>
</dbReference>
<accession>A0ABQ7NVU9</accession>
<feature type="coiled-coil region" evidence="12">
    <location>
        <begin position="421"/>
        <end position="476"/>
    </location>
</feature>
<dbReference type="Gene3D" id="3.40.50.1000">
    <property type="entry name" value="HAD superfamily/HAD-like"/>
    <property type="match status" value="1"/>
</dbReference>
<dbReference type="Pfam" id="PF03031">
    <property type="entry name" value="NIF"/>
    <property type="match status" value="1"/>
</dbReference>
<evidence type="ECO:0000259" key="14">
    <source>
        <dbReference type="PROSITE" id="PS50969"/>
    </source>
</evidence>
<evidence type="ECO:0000259" key="13">
    <source>
        <dbReference type="PROSITE" id="PS50053"/>
    </source>
</evidence>
<sequence>MASSSSSSSPTPDAVTAMDEELTLIVKWSGKEYTLRICADDSVAELKRRICVLTNVLPKRQKLLYPKVGNKLSDDSLLLSQIPLKPSLKMTMIGTTEDDIIVDQVTSDDVVDDFELGKEEVVDIEDKEINKQKLRRRIDQYKIKLVNPCRKGKKLLVLDIDYTLFDHRSTAENPLQLMRPYLHEFLTAAYAEYDIIIWSATSMKWVELKMGELGVLNNPNYKITALLDHLAMITVQSDSRGIFDCKPLGLIWALLPEFYNAQNTIMFDDLRRNFVMNPQNGLKIRPFRKAHVNRDKDDELVLLTRYLLAIAELDDLSSLDHSRWETFTEDSMIRADAPVMPLETPPRSSEVGEIDTRPPFQSVRDAVSLFRQVSFSKQQPPSLSSSSQDATDVPDKVTQLLLAEQEMNRVHLCLDSSVKAKARALSDLDSTQQKAADLRDKLETTKQSRKRAIQTKHTINQRLEKLQSQNQETESVRESYILATAELFMAKEKLVEIEQEFSISVEERLSELQRAEEAECSSMVNSQKINEMLEEIAEMRDTAERLNSDADKKKEEEAKIKEKSFDARETYAEMKREAEQRLEDLRSDCDPELRKDIDELAEISAENQSLQREIKLARELKEAKSAMQEICDEERSYKSLVISLTVELDGVQRENRDLKEKEKEREEVEEEEWVEERLKVEETMRVAERTRQEAEEMRMHVDELRREAAATHTVMGEAAKQLEIVRRAVKKAKTAEKRAVEDMTVLTEKKESLTHDDPDKKIRISLKEHEELRGKHEESERMVQYKAETVDAQLEEINESRVEGESMLEEKMKEMEEVKEATDTALRSAEIAEEAHCIVDAELRKWKPEEL</sequence>
<evidence type="ECO:0000256" key="6">
    <source>
        <dbReference type="ARBA" id="ARBA00022842"/>
    </source>
</evidence>
<dbReference type="PANTHER" id="PTHR48493:SF1">
    <property type="entry name" value="UBIQUITIN-LIKE DOMAIN-CONTAINING CTD PHOSPHATASE 1"/>
    <property type="match status" value="1"/>
</dbReference>
<proteinExistence type="predicted"/>
<dbReference type="PROSITE" id="PS50969">
    <property type="entry name" value="FCP1"/>
    <property type="match status" value="1"/>
</dbReference>
<feature type="domain" description="Ubiquitin-like" evidence="13">
    <location>
        <begin position="22"/>
        <end position="93"/>
    </location>
</feature>
<evidence type="ECO:0000256" key="7">
    <source>
        <dbReference type="ARBA" id="ARBA00022912"/>
    </source>
</evidence>
<dbReference type="InterPro" id="IPR023214">
    <property type="entry name" value="HAD_sf"/>
</dbReference>
<dbReference type="SUPFAM" id="SSF54236">
    <property type="entry name" value="Ubiquitin-like"/>
    <property type="match status" value="1"/>
</dbReference>
<keyword evidence="6" id="KW-0460">Magnesium</keyword>
<evidence type="ECO:0000256" key="8">
    <source>
        <dbReference type="ARBA" id="ARBA00023242"/>
    </source>
</evidence>
<evidence type="ECO:0000313" key="16">
    <source>
        <dbReference type="Proteomes" id="UP000823674"/>
    </source>
</evidence>
<organism evidence="15 16">
    <name type="scientific">Brassica rapa subsp. trilocularis</name>
    <dbReference type="NCBI Taxonomy" id="1813537"/>
    <lineage>
        <taxon>Eukaryota</taxon>
        <taxon>Viridiplantae</taxon>
        <taxon>Streptophyta</taxon>
        <taxon>Embryophyta</taxon>
        <taxon>Tracheophyta</taxon>
        <taxon>Spermatophyta</taxon>
        <taxon>Magnoliopsida</taxon>
        <taxon>eudicotyledons</taxon>
        <taxon>Gunneridae</taxon>
        <taxon>Pentapetalae</taxon>
        <taxon>rosids</taxon>
        <taxon>malvids</taxon>
        <taxon>Brassicales</taxon>
        <taxon>Brassicaceae</taxon>
        <taxon>Brassiceae</taxon>
        <taxon>Brassica</taxon>
    </lineage>
</organism>
<dbReference type="Gene3D" id="3.10.20.90">
    <property type="entry name" value="Phosphatidylinositol 3-kinase Catalytic Subunit, Chain A, domain 1"/>
    <property type="match status" value="1"/>
</dbReference>
<dbReference type="Pfam" id="PF00240">
    <property type="entry name" value="ubiquitin"/>
    <property type="match status" value="1"/>
</dbReference>
<dbReference type="CDD" id="cd01813">
    <property type="entry name" value="Ubl_UBLCP1"/>
    <property type="match status" value="1"/>
</dbReference>
<dbReference type="InterPro" id="IPR011943">
    <property type="entry name" value="HAD-SF_hydro_IIID"/>
</dbReference>
<comment type="caution">
    <text evidence="15">The sequence shown here is derived from an EMBL/GenBank/DDBJ whole genome shotgun (WGS) entry which is preliminary data.</text>
</comment>
<evidence type="ECO:0000256" key="9">
    <source>
        <dbReference type="ARBA" id="ARBA00032039"/>
    </source>
</evidence>
<protein>
    <recommendedName>
        <fullName evidence="3">protein-serine/threonine phosphatase</fullName>
        <ecNumber evidence="3">3.1.3.16</ecNumber>
    </recommendedName>
    <alternativeName>
        <fullName evidence="9">Nuclear proteasome inhibitor UBLCP1</fullName>
    </alternativeName>
</protein>
<dbReference type="NCBIfam" id="TIGR02245">
    <property type="entry name" value="HAD_IIID1"/>
    <property type="match status" value="1"/>
</dbReference>
<keyword evidence="5" id="KW-0378">Hydrolase</keyword>
<dbReference type="EMBL" id="JADBGQ010000001">
    <property type="protein sequence ID" value="KAG5414261.1"/>
    <property type="molecule type" value="Genomic_DNA"/>
</dbReference>
<feature type="domain" description="FCP1 homology" evidence="14">
    <location>
        <begin position="149"/>
        <end position="310"/>
    </location>
</feature>
<evidence type="ECO:0000313" key="15">
    <source>
        <dbReference type="EMBL" id="KAG5414261.1"/>
    </source>
</evidence>
<evidence type="ECO:0000256" key="12">
    <source>
        <dbReference type="SAM" id="Coils"/>
    </source>
</evidence>
<comment type="catalytic activity">
    <reaction evidence="10">
        <text>O-phospho-L-seryl-[protein] + H2O = L-seryl-[protein] + phosphate</text>
        <dbReference type="Rhea" id="RHEA:20629"/>
        <dbReference type="Rhea" id="RHEA-COMP:9863"/>
        <dbReference type="Rhea" id="RHEA-COMP:11604"/>
        <dbReference type="ChEBI" id="CHEBI:15377"/>
        <dbReference type="ChEBI" id="CHEBI:29999"/>
        <dbReference type="ChEBI" id="CHEBI:43474"/>
        <dbReference type="ChEBI" id="CHEBI:83421"/>
        <dbReference type="EC" id="3.1.3.16"/>
    </reaction>
</comment>
<name>A0ABQ7NVU9_BRACM</name>